<feature type="coiled-coil region" evidence="3">
    <location>
        <begin position="94"/>
        <end position="121"/>
    </location>
</feature>
<dbReference type="InterPro" id="IPR023093">
    <property type="entry name" value="ScpA-like_C"/>
</dbReference>
<comment type="subunit">
    <text evidence="2">Component of a cohesin-like complex composed of ScpA, ScpB and the Smc homodimer, in which ScpA and ScpB bind to the head domain of Smc. The presence of the three proteins is required for the association of the complex with DNA.</text>
</comment>
<keyword evidence="3" id="KW-0175">Coiled coil</keyword>
<accession>A0A7V1LXN9</accession>
<evidence type="ECO:0000256" key="2">
    <source>
        <dbReference type="HAMAP-Rule" id="MF_01805"/>
    </source>
</evidence>
<evidence type="ECO:0000313" key="4">
    <source>
        <dbReference type="EMBL" id="HED09464.1"/>
    </source>
</evidence>
<keyword evidence="2" id="KW-0963">Cytoplasm</keyword>
<name>A0A7V1LXN9_CALAY</name>
<dbReference type="PANTHER" id="PTHR33969:SF2">
    <property type="entry name" value="SEGREGATION AND CONDENSATION PROTEIN A"/>
    <property type="match status" value="1"/>
</dbReference>
<dbReference type="PANTHER" id="PTHR33969">
    <property type="entry name" value="SEGREGATION AND CONDENSATION PROTEIN A"/>
    <property type="match status" value="1"/>
</dbReference>
<evidence type="ECO:0000256" key="1">
    <source>
        <dbReference type="ARBA" id="ARBA00044777"/>
    </source>
</evidence>
<comment type="similarity">
    <text evidence="2">Belongs to the ScpA family.</text>
</comment>
<comment type="function">
    <text evidence="2">Participates in chromosomal partition during cell division. May act via the formation of a condensin-like complex containing Smc and ScpB that pull DNA away from mid-cell into both cell halves.</text>
</comment>
<dbReference type="Proteomes" id="UP000886005">
    <property type="component" value="Unassembled WGS sequence"/>
</dbReference>
<proteinExistence type="inferred from homology"/>
<keyword evidence="2" id="KW-0131">Cell cycle</keyword>
<organism evidence="4">
    <name type="scientific">Caldithrix abyssi</name>
    <dbReference type="NCBI Taxonomy" id="187145"/>
    <lineage>
        <taxon>Bacteria</taxon>
        <taxon>Pseudomonadati</taxon>
        <taxon>Calditrichota</taxon>
        <taxon>Calditrichia</taxon>
        <taxon>Calditrichales</taxon>
        <taxon>Calditrichaceae</taxon>
        <taxon>Caldithrix</taxon>
    </lineage>
</organism>
<dbReference type="AlphaFoldDB" id="A0A7V1LXN9"/>
<dbReference type="HAMAP" id="MF_01805">
    <property type="entry name" value="ScpA"/>
    <property type="match status" value="1"/>
</dbReference>
<dbReference type="Gene3D" id="6.10.250.2410">
    <property type="match status" value="1"/>
</dbReference>
<protein>
    <recommendedName>
        <fullName evidence="1 2">Segregation and condensation protein A</fullName>
    </recommendedName>
</protein>
<keyword evidence="2" id="KW-0159">Chromosome partition</keyword>
<dbReference type="Gene3D" id="1.10.10.580">
    <property type="entry name" value="Structural maintenance of chromosome 1. Chain E"/>
    <property type="match status" value="1"/>
</dbReference>
<dbReference type="GO" id="GO:0007059">
    <property type="term" value="P:chromosome segregation"/>
    <property type="evidence" value="ECO:0007669"/>
    <property type="project" value="UniProtKB-UniRule"/>
</dbReference>
<dbReference type="GO" id="GO:0006260">
    <property type="term" value="P:DNA replication"/>
    <property type="evidence" value="ECO:0007669"/>
    <property type="project" value="UniProtKB-UniRule"/>
</dbReference>
<comment type="subcellular location">
    <subcellularLocation>
        <location evidence="2">Cytoplasm</location>
    </subcellularLocation>
    <text evidence="2">Associated with two foci at the outer edges of the nucleoid region in young cells, and at four foci within both cell halves in older cells.</text>
</comment>
<dbReference type="InterPro" id="IPR003768">
    <property type="entry name" value="ScpA"/>
</dbReference>
<keyword evidence="2" id="KW-0132">Cell division</keyword>
<dbReference type="GO" id="GO:0005737">
    <property type="term" value="C:cytoplasm"/>
    <property type="evidence" value="ECO:0007669"/>
    <property type="project" value="UniProtKB-SubCell"/>
</dbReference>
<reference evidence="4" key="1">
    <citation type="journal article" date="2020" name="mSystems">
        <title>Genome- and Community-Level Interaction Insights into Carbon Utilization and Element Cycling Functions of Hydrothermarchaeota in Hydrothermal Sediment.</title>
        <authorList>
            <person name="Zhou Z."/>
            <person name="Liu Y."/>
            <person name="Xu W."/>
            <person name="Pan J."/>
            <person name="Luo Z.H."/>
            <person name="Li M."/>
        </authorList>
    </citation>
    <scope>NUCLEOTIDE SEQUENCE [LARGE SCALE GENOMIC DNA]</scope>
    <source>
        <strain evidence="4">HyVt-456</strain>
    </source>
</reference>
<evidence type="ECO:0000256" key="3">
    <source>
        <dbReference type="SAM" id="Coils"/>
    </source>
</evidence>
<dbReference type="EMBL" id="DRLD01000061">
    <property type="protein sequence ID" value="HED09464.1"/>
    <property type="molecule type" value="Genomic_DNA"/>
</dbReference>
<dbReference type="Pfam" id="PF02616">
    <property type="entry name" value="SMC_ScpA"/>
    <property type="match status" value="1"/>
</dbReference>
<sequence>MIYRVKLDVFEGPFDLLLFLIRKNEVDIYDIPISKITEQFLAYIETMQLMDLDVAGDFIEMCAILISIKARYLLPKPETEEEEFDDPRMELVERLLEYKKYKEASLEMEELEEKRKRLYDRQYFGFIPKSEQASDEEYLENVQLFDLMMALKSALDNMPKVTEHKVEMINVTVEEQADWIMQRLARKPMILFGELMAGLEKKIEIIVTFIALLDLMKQRLVTVSQSDNFDEIRIKPLLFIEDEQNDS</sequence>
<gene>
    <name evidence="2" type="primary">scpA</name>
    <name evidence="4" type="ORF">ENJ10_02145</name>
</gene>
<dbReference type="GO" id="GO:0051301">
    <property type="term" value="P:cell division"/>
    <property type="evidence" value="ECO:0007669"/>
    <property type="project" value="UniProtKB-KW"/>
</dbReference>
<comment type="caution">
    <text evidence="4">The sequence shown here is derived from an EMBL/GenBank/DDBJ whole genome shotgun (WGS) entry which is preliminary data.</text>
</comment>